<evidence type="ECO:0000256" key="1">
    <source>
        <dbReference type="ARBA" id="ARBA00022691"/>
    </source>
</evidence>
<dbReference type="InterPro" id="IPR023228">
    <property type="entry name" value="SAM_OH_AdoTrfase_N_sf"/>
</dbReference>
<dbReference type="SUPFAM" id="SSF102522">
    <property type="entry name" value="Bacterial fluorinating enzyme, N-terminal domain"/>
    <property type="match status" value="1"/>
</dbReference>
<organism evidence="6 7">
    <name type="scientific">Micromonospora andamanensis</name>
    <dbReference type="NCBI Taxonomy" id="1287068"/>
    <lineage>
        <taxon>Bacteria</taxon>
        <taxon>Bacillati</taxon>
        <taxon>Actinomycetota</taxon>
        <taxon>Actinomycetes</taxon>
        <taxon>Micromonosporales</taxon>
        <taxon>Micromonosporaceae</taxon>
        <taxon>Micromonospora</taxon>
    </lineage>
</organism>
<feature type="domain" description="S-adenosyl-l-methionine hydroxide adenosyltransferase N-terminal" evidence="4">
    <location>
        <begin position="63"/>
        <end position="208"/>
    </location>
</feature>
<keyword evidence="1" id="KW-0949">S-adenosyl-L-methionine</keyword>
<evidence type="ECO:0000313" key="7">
    <source>
        <dbReference type="Proteomes" id="UP000647017"/>
    </source>
</evidence>
<dbReference type="Gene3D" id="3.40.50.10790">
    <property type="entry name" value="S-adenosyl-l-methionine hydroxide adenosyltransferase, N-terminal"/>
    <property type="match status" value="1"/>
</dbReference>
<evidence type="ECO:0008006" key="8">
    <source>
        <dbReference type="Google" id="ProtNLM"/>
    </source>
</evidence>
<dbReference type="Proteomes" id="UP000647017">
    <property type="component" value="Unassembled WGS sequence"/>
</dbReference>
<accession>A0ABQ4HNP4</accession>
<protein>
    <recommendedName>
        <fullName evidence="8">SAM-dependent chlorinase/fluorinase</fullName>
    </recommendedName>
</protein>
<dbReference type="PANTHER" id="PTHR35092">
    <property type="entry name" value="CHLORINASE MJ1651"/>
    <property type="match status" value="1"/>
</dbReference>
<feature type="compositionally biased region" description="Basic and acidic residues" evidence="3">
    <location>
        <begin position="1"/>
        <end position="17"/>
    </location>
</feature>
<evidence type="ECO:0000313" key="6">
    <source>
        <dbReference type="EMBL" id="GIJ07263.1"/>
    </source>
</evidence>
<name>A0ABQ4HNP4_9ACTN</name>
<dbReference type="PANTHER" id="PTHR35092:SF1">
    <property type="entry name" value="CHLORINASE MJ1651"/>
    <property type="match status" value="1"/>
</dbReference>
<comment type="similarity">
    <text evidence="2">Belongs to the SAM hydrolase / SAM-dependent halogenase family.</text>
</comment>
<evidence type="ECO:0000256" key="2">
    <source>
        <dbReference type="ARBA" id="ARBA00024035"/>
    </source>
</evidence>
<feature type="domain" description="S-adenosyl-l-methionine hydroxide adenosyltransferase C-terminal" evidence="5">
    <location>
        <begin position="233"/>
        <end position="328"/>
    </location>
</feature>
<comment type="caution">
    <text evidence="6">The sequence shown here is derived from an EMBL/GenBank/DDBJ whole genome shotgun (WGS) entry which is preliminary data.</text>
</comment>
<dbReference type="SUPFAM" id="SSF101852">
    <property type="entry name" value="Bacterial fluorinating enzyme, C-terminal domain"/>
    <property type="match status" value="1"/>
</dbReference>
<evidence type="ECO:0000259" key="4">
    <source>
        <dbReference type="Pfam" id="PF01887"/>
    </source>
</evidence>
<evidence type="ECO:0000256" key="3">
    <source>
        <dbReference type="SAM" id="MobiDB-lite"/>
    </source>
</evidence>
<sequence length="346" mass="34926">MLSAIRQRDADGTRDSDSTGGRRKHRPRPSSPSSPVTEDPGVRSGAVTSSSSARESRAPAGVVSLTTDYGLADGFVAACHGVIARLAPALRIIDVTHLVPPGDVRRGGAVLAQTVPHLPLGVHVAVVDPGVGTRRRGVALDTPAGLLVGPDNGLLLDAAGALGGITGAVELTNPRWLTPRVSATFHGRDVFAPVAARLALGAPLAEAGRAVDPASLVRLPEPLVRRLPDGFVAEVLTVDGFGNVQLAARSELLDPLPARVRVGPVAGDPAAADSPAGIGGWEREAVHGRTFGDAPVGALVAHADSAGRVALSVNGGHAAALLAVVPGTLLRVRGSGVVGDAPGQYG</sequence>
<keyword evidence="7" id="KW-1185">Reference proteome</keyword>
<dbReference type="Gene3D" id="2.40.30.90">
    <property type="entry name" value="Bacterial fluorinating enzyme like"/>
    <property type="match status" value="1"/>
</dbReference>
<dbReference type="InterPro" id="IPR002747">
    <property type="entry name" value="SAM_OH_AdoTrfase"/>
</dbReference>
<dbReference type="InterPro" id="IPR046470">
    <property type="entry name" value="SAM_HAT_C"/>
</dbReference>
<gene>
    <name evidence="6" type="ORF">Van01_04770</name>
</gene>
<feature type="compositionally biased region" description="Low complexity" evidence="3">
    <location>
        <begin position="42"/>
        <end position="60"/>
    </location>
</feature>
<dbReference type="InterPro" id="IPR046469">
    <property type="entry name" value="SAM_HAT_N"/>
</dbReference>
<dbReference type="EMBL" id="BOOZ01000002">
    <property type="protein sequence ID" value="GIJ07263.1"/>
    <property type="molecule type" value="Genomic_DNA"/>
</dbReference>
<dbReference type="InterPro" id="IPR023227">
    <property type="entry name" value="SAM_OH_AdoTrfase_C_sf"/>
</dbReference>
<proteinExistence type="inferred from homology"/>
<reference evidence="6 7" key="1">
    <citation type="submission" date="2021-01" db="EMBL/GenBank/DDBJ databases">
        <title>Whole genome shotgun sequence of Verrucosispora andamanensis NBRC 109075.</title>
        <authorList>
            <person name="Komaki H."/>
            <person name="Tamura T."/>
        </authorList>
    </citation>
    <scope>NUCLEOTIDE SEQUENCE [LARGE SCALE GENOMIC DNA]</scope>
    <source>
        <strain evidence="6 7">NBRC 109075</strain>
    </source>
</reference>
<evidence type="ECO:0000259" key="5">
    <source>
        <dbReference type="Pfam" id="PF20257"/>
    </source>
</evidence>
<feature type="region of interest" description="Disordered" evidence="3">
    <location>
        <begin position="1"/>
        <end position="60"/>
    </location>
</feature>
<dbReference type="Pfam" id="PF01887">
    <property type="entry name" value="SAM_HAT_N"/>
    <property type="match status" value="1"/>
</dbReference>
<dbReference type="Pfam" id="PF20257">
    <property type="entry name" value="SAM_HAT_C"/>
    <property type="match status" value="1"/>
</dbReference>